<dbReference type="EMBL" id="CAJNRD030001122">
    <property type="protein sequence ID" value="CAG5100728.1"/>
    <property type="molecule type" value="Genomic_DNA"/>
</dbReference>
<evidence type="ECO:0000313" key="2">
    <source>
        <dbReference type="Proteomes" id="UP000786811"/>
    </source>
</evidence>
<sequence length="69" mass="7592">MNYYSIRHLAQLHTTSLIKGRNTGATRWVGSVVSEISCRWDQLSMGSVDDGVSCQWDQLSMGSVVDGIS</sequence>
<accession>A0A8J2HHZ5</accession>
<proteinExistence type="predicted"/>
<comment type="caution">
    <text evidence="1">The sequence shown here is derived from an EMBL/GenBank/DDBJ whole genome shotgun (WGS) entry which is preliminary data.</text>
</comment>
<organism evidence="1 2">
    <name type="scientific">Cotesia congregata</name>
    <name type="common">Parasitoid wasp</name>
    <name type="synonym">Apanteles congregatus</name>
    <dbReference type="NCBI Taxonomy" id="51543"/>
    <lineage>
        <taxon>Eukaryota</taxon>
        <taxon>Metazoa</taxon>
        <taxon>Ecdysozoa</taxon>
        <taxon>Arthropoda</taxon>
        <taxon>Hexapoda</taxon>
        <taxon>Insecta</taxon>
        <taxon>Pterygota</taxon>
        <taxon>Neoptera</taxon>
        <taxon>Endopterygota</taxon>
        <taxon>Hymenoptera</taxon>
        <taxon>Apocrita</taxon>
        <taxon>Ichneumonoidea</taxon>
        <taxon>Braconidae</taxon>
        <taxon>Microgastrinae</taxon>
        <taxon>Cotesia</taxon>
    </lineage>
</organism>
<gene>
    <name evidence="1" type="ORF">HICCMSTLAB_LOCUS9801</name>
</gene>
<dbReference type="AlphaFoldDB" id="A0A8J2HHZ5"/>
<protein>
    <submittedName>
        <fullName evidence="1">Uncharacterized protein</fullName>
    </submittedName>
</protein>
<reference evidence="1" key="1">
    <citation type="submission" date="2021-04" db="EMBL/GenBank/DDBJ databases">
        <authorList>
            <person name="Chebbi M.A.C M."/>
        </authorList>
    </citation>
    <scope>NUCLEOTIDE SEQUENCE</scope>
</reference>
<dbReference type="Proteomes" id="UP000786811">
    <property type="component" value="Unassembled WGS sequence"/>
</dbReference>
<evidence type="ECO:0000313" key="1">
    <source>
        <dbReference type="EMBL" id="CAG5100728.1"/>
    </source>
</evidence>
<name>A0A8J2HHZ5_COTCN</name>
<keyword evidence="2" id="KW-1185">Reference proteome</keyword>